<dbReference type="EMBL" id="JAJEPX010000001">
    <property type="protein sequence ID" value="MCC2175607.1"/>
    <property type="molecule type" value="Genomic_DNA"/>
</dbReference>
<dbReference type="AlphaFoldDB" id="A0AAW4VYD8"/>
<organism evidence="1 2">
    <name type="scientific">Agathobaculum butyriciproducens</name>
    <dbReference type="NCBI Taxonomy" id="1628085"/>
    <lineage>
        <taxon>Bacteria</taxon>
        <taxon>Bacillati</taxon>
        <taxon>Bacillota</taxon>
        <taxon>Clostridia</taxon>
        <taxon>Eubacteriales</taxon>
        <taxon>Butyricicoccaceae</taxon>
        <taxon>Agathobaculum</taxon>
    </lineage>
</organism>
<comment type="caution">
    <text evidence="1">The sequence shown here is derived from an EMBL/GenBank/DDBJ whole genome shotgun (WGS) entry which is preliminary data.</text>
</comment>
<keyword evidence="2" id="KW-1185">Reference proteome</keyword>
<protein>
    <submittedName>
        <fullName evidence="1">Uncharacterized protein</fullName>
    </submittedName>
</protein>
<accession>A0AAW4VYD8</accession>
<evidence type="ECO:0000313" key="1">
    <source>
        <dbReference type="EMBL" id="MCC2175607.1"/>
    </source>
</evidence>
<name>A0AAW4VYD8_9FIRM</name>
<sequence>MKKHENKSPLLSALYHTFVQDALQKWKFNFCYPKGLGLSQNTKTERFGGQPERSVFPVWVLTGFACYDISRAKNAILASTKRTGARSLKFDCVLRFLPLGLAFTKYF</sequence>
<proteinExistence type="predicted"/>
<evidence type="ECO:0000313" key="2">
    <source>
        <dbReference type="Proteomes" id="UP001298753"/>
    </source>
</evidence>
<dbReference type="Proteomes" id="UP001298753">
    <property type="component" value="Unassembled WGS sequence"/>
</dbReference>
<reference evidence="1 2" key="1">
    <citation type="submission" date="2021-10" db="EMBL/GenBank/DDBJ databases">
        <title>Anaerobic single-cell dispensing facilitates the cultivation of human gut bacteria.</title>
        <authorList>
            <person name="Afrizal A."/>
        </authorList>
    </citation>
    <scope>NUCLEOTIDE SEQUENCE [LARGE SCALE GENOMIC DNA]</scope>
    <source>
        <strain evidence="1 2">CLA-AA-H270</strain>
    </source>
</reference>
<gene>
    <name evidence="1" type="ORF">LKD22_00435</name>
</gene>